<feature type="non-terminal residue" evidence="2">
    <location>
        <position position="1"/>
    </location>
</feature>
<gene>
    <name evidence="2" type="ORF">CR513_47433</name>
</gene>
<dbReference type="Gene3D" id="3.30.420.10">
    <property type="entry name" value="Ribonuclease H-like superfamily/Ribonuclease H"/>
    <property type="match status" value="1"/>
</dbReference>
<dbReference type="InterPro" id="IPR036397">
    <property type="entry name" value="RNaseH_sf"/>
</dbReference>
<name>A0A371F416_MUCPR</name>
<dbReference type="SUPFAM" id="SSF53098">
    <property type="entry name" value="Ribonuclease H-like"/>
    <property type="match status" value="1"/>
</dbReference>
<organism evidence="2 3">
    <name type="scientific">Mucuna pruriens</name>
    <name type="common">Velvet bean</name>
    <name type="synonym">Dolichos pruriens</name>
    <dbReference type="NCBI Taxonomy" id="157652"/>
    <lineage>
        <taxon>Eukaryota</taxon>
        <taxon>Viridiplantae</taxon>
        <taxon>Streptophyta</taxon>
        <taxon>Embryophyta</taxon>
        <taxon>Tracheophyta</taxon>
        <taxon>Spermatophyta</taxon>
        <taxon>Magnoliopsida</taxon>
        <taxon>eudicotyledons</taxon>
        <taxon>Gunneridae</taxon>
        <taxon>Pentapetalae</taxon>
        <taxon>rosids</taxon>
        <taxon>fabids</taxon>
        <taxon>Fabales</taxon>
        <taxon>Fabaceae</taxon>
        <taxon>Papilionoideae</taxon>
        <taxon>50 kb inversion clade</taxon>
        <taxon>NPAAA clade</taxon>
        <taxon>indigoferoid/millettioid clade</taxon>
        <taxon>Phaseoleae</taxon>
        <taxon>Mucuna</taxon>
    </lineage>
</organism>
<proteinExistence type="predicted"/>
<feature type="non-terminal residue" evidence="2">
    <location>
        <position position="380"/>
    </location>
</feature>
<evidence type="ECO:0000256" key="1">
    <source>
        <dbReference type="SAM" id="MobiDB-lite"/>
    </source>
</evidence>
<dbReference type="STRING" id="157652.A0A371F416"/>
<dbReference type="EMBL" id="QJKJ01010688">
    <property type="protein sequence ID" value="RDX73011.1"/>
    <property type="molecule type" value="Genomic_DNA"/>
</dbReference>
<dbReference type="PANTHER" id="PTHR42648:SF28">
    <property type="entry name" value="TRANSPOSON-ENCODED PROTEIN WITH RIBONUCLEASE H-LIKE AND RETROVIRUS ZINC FINGER-LIKE DOMAINS"/>
    <property type="match status" value="1"/>
</dbReference>
<keyword evidence="3" id="KW-1185">Reference proteome</keyword>
<comment type="caution">
    <text evidence="2">The sequence shown here is derived from an EMBL/GenBank/DDBJ whole genome shotgun (WGS) entry which is preliminary data.</text>
</comment>
<evidence type="ECO:0000313" key="2">
    <source>
        <dbReference type="EMBL" id="RDX73011.1"/>
    </source>
</evidence>
<dbReference type="Proteomes" id="UP000257109">
    <property type="component" value="Unassembled WGS sequence"/>
</dbReference>
<dbReference type="InterPro" id="IPR039537">
    <property type="entry name" value="Retrotran_Ty1/copia-like"/>
</dbReference>
<sequence>MWSVTTITKQNIYRSIVSRGKRRTKAKRDHDDDDDDDRVTIATGDDLVILRDFELINLVFDESLWIIDSGATLHVIPRKEFFTSYSSGDFGVLKNAELEKYSHCMASKHARVSFKKHPPSRKSKLLELVHSNVCGPLKVKSFNGALYFVTFIYDYSKKLWFYASKAKEQVLEKFKQFQVLVERQSDKKGIRDEKTPPKTSQLNGLAERVNKTMIERVRLYDPIEKKLVRSRDMQFMKDQTIEDIDKNSEQHNYVGDQQLGDGFDVPLDAEKEQKMSQDENLGDGLKPPLVQLKRSNRERQSSTRYTSDEYVTLTDGEEPECYQEAMESEEMQKWLDVVQDEINYLHDNHTNDLVKLPNDKKVMENRWIYRVKQESNFASP</sequence>
<evidence type="ECO:0000313" key="3">
    <source>
        <dbReference type="Proteomes" id="UP000257109"/>
    </source>
</evidence>
<dbReference type="AlphaFoldDB" id="A0A371F416"/>
<feature type="region of interest" description="Disordered" evidence="1">
    <location>
        <begin position="272"/>
        <end position="306"/>
    </location>
</feature>
<dbReference type="GO" id="GO:0003676">
    <property type="term" value="F:nucleic acid binding"/>
    <property type="evidence" value="ECO:0007669"/>
    <property type="project" value="InterPro"/>
</dbReference>
<accession>A0A371F416</accession>
<dbReference type="InterPro" id="IPR012337">
    <property type="entry name" value="RNaseH-like_sf"/>
</dbReference>
<evidence type="ECO:0008006" key="4">
    <source>
        <dbReference type="Google" id="ProtNLM"/>
    </source>
</evidence>
<reference evidence="2" key="1">
    <citation type="submission" date="2018-05" db="EMBL/GenBank/DDBJ databases">
        <title>Draft genome of Mucuna pruriens seed.</title>
        <authorList>
            <person name="Nnadi N.E."/>
            <person name="Vos R."/>
            <person name="Hasami M.H."/>
            <person name="Devisetty U.K."/>
            <person name="Aguiy J.C."/>
        </authorList>
    </citation>
    <scope>NUCLEOTIDE SEQUENCE [LARGE SCALE GENOMIC DNA]</scope>
    <source>
        <strain evidence="2">JCA_2017</strain>
    </source>
</reference>
<dbReference type="PANTHER" id="PTHR42648">
    <property type="entry name" value="TRANSPOSASE, PUTATIVE-RELATED"/>
    <property type="match status" value="1"/>
</dbReference>
<dbReference type="OrthoDB" id="1750998at2759"/>
<protein>
    <recommendedName>
        <fullName evidence="4">Integrase catalytic domain-containing protein</fullName>
    </recommendedName>
</protein>